<dbReference type="PANTHER" id="PTHR13184">
    <property type="entry name" value="37S RIBOSOMAL PROTEIN S22"/>
    <property type="match status" value="1"/>
</dbReference>
<gene>
    <name evidence="5" type="ORF">GCL60_14935</name>
</gene>
<dbReference type="InterPro" id="IPR052571">
    <property type="entry name" value="Mt_RNA_Methyltransferase"/>
</dbReference>
<keyword evidence="6" id="KW-1185">Reference proteome</keyword>
<evidence type="ECO:0000313" key="6">
    <source>
        <dbReference type="Proteomes" id="UP000437748"/>
    </source>
</evidence>
<dbReference type="Proteomes" id="UP000437748">
    <property type="component" value="Unassembled WGS sequence"/>
</dbReference>
<dbReference type="Gene3D" id="3.40.50.150">
    <property type="entry name" value="Vaccinia Virus protein VP39"/>
    <property type="match status" value="1"/>
</dbReference>
<keyword evidence="1" id="KW-0479">Metal-binding</keyword>
<evidence type="ECO:0000256" key="4">
    <source>
        <dbReference type="ARBA" id="ARBA00023014"/>
    </source>
</evidence>
<accession>A0A6N6VR63</accession>
<protein>
    <recommendedName>
        <fullName evidence="7">Small ribosomal subunit Rsm22</fullName>
    </recommendedName>
</protein>
<dbReference type="GO" id="GO:0008168">
    <property type="term" value="F:methyltransferase activity"/>
    <property type="evidence" value="ECO:0007669"/>
    <property type="project" value="InterPro"/>
</dbReference>
<dbReference type="AlphaFoldDB" id="A0A6N6VR63"/>
<dbReference type="SUPFAM" id="SSF53335">
    <property type="entry name" value="S-adenosyl-L-methionine-dependent methyltransferases"/>
    <property type="match status" value="1"/>
</dbReference>
<dbReference type="InterPro" id="IPR015324">
    <property type="entry name" value="Ribosomal_Rsm22-like"/>
</dbReference>
<dbReference type="GO" id="GO:0006412">
    <property type="term" value="P:translation"/>
    <property type="evidence" value="ECO:0007669"/>
    <property type="project" value="InterPro"/>
</dbReference>
<evidence type="ECO:0000256" key="1">
    <source>
        <dbReference type="ARBA" id="ARBA00022723"/>
    </source>
</evidence>
<keyword evidence="4" id="KW-0411">Iron-sulfur</keyword>
<organism evidence="5 6">
    <name type="scientific">Silvanigrella paludirubra</name>
    <dbReference type="NCBI Taxonomy" id="2499159"/>
    <lineage>
        <taxon>Bacteria</taxon>
        <taxon>Pseudomonadati</taxon>
        <taxon>Bdellovibrionota</taxon>
        <taxon>Oligoflexia</taxon>
        <taxon>Silvanigrellales</taxon>
        <taxon>Silvanigrellaceae</taxon>
        <taxon>Silvanigrella</taxon>
    </lineage>
</organism>
<dbReference type="Pfam" id="PF09243">
    <property type="entry name" value="Rsm22"/>
    <property type="match status" value="1"/>
</dbReference>
<dbReference type="OrthoDB" id="9799639at2"/>
<comment type="caution">
    <text evidence="5">The sequence shown here is derived from an EMBL/GenBank/DDBJ whole genome shotgun (WGS) entry which is preliminary data.</text>
</comment>
<name>A0A6N6VR63_9BACT</name>
<evidence type="ECO:0000313" key="5">
    <source>
        <dbReference type="EMBL" id="KAB8037122.1"/>
    </source>
</evidence>
<evidence type="ECO:0000256" key="3">
    <source>
        <dbReference type="ARBA" id="ARBA00023004"/>
    </source>
</evidence>
<dbReference type="GO" id="GO:0015935">
    <property type="term" value="C:small ribosomal subunit"/>
    <property type="evidence" value="ECO:0007669"/>
    <property type="project" value="TreeGrafter"/>
</dbReference>
<dbReference type="GO" id="GO:0046872">
    <property type="term" value="F:metal ion binding"/>
    <property type="evidence" value="ECO:0007669"/>
    <property type="project" value="UniProtKB-KW"/>
</dbReference>
<dbReference type="InterPro" id="IPR029063">
    <property type="entry name" value="SAM-dependent_MTases_sf"/>
</dbReference>
<evidence type="ECO:0000256" key="2">
    <source>
        <dbReference type="ARBA" id="ARBA00022946"/>
    </source>
</evidence>
<dbReference type="PANTHER" id="PTHR13184:SF5">
    <property type="entry name" value="METHYLTRANSFERASE-LIKE PROTEIN 17, MITOCHONDRIAL"/>
    <property type="match status" value="1"/>
</dbReference>
<keyword evidence="3" id="KW-0408">Iron</keyword>
<reference evidence="5 6" key="1">
    <citation type="submission" date="2019-10" db="EMBL/GenBank/DDBJ databases">
        <title>New species of Slilvanegrellaceae.</title>
        <authorList>
            <person name="Pitt A."/>
            <person name="Hahn M.W."/>
        </authorList>
    </citation>
    <scope>NUCLEOTIDE SEQUENCE [LARGE SCALE GENOMIC DNA]</scope>
    <source>
        <strain evidence="5 6">SP-Ram-0.45-NSY-1</strain>
    </source>
</reference>
<sequence length="412" mass="47458">MRNFYEVEGKYFLNLSKYMDEWENYLGIYSKDGQEKKGAAQSLASHVQRLWSHFNQDRDKLDKHYMESAIGLQSYVSSFLLPNIERVFSTLVKDENIFAIESLFSIEKEEIIIADFGCGPLSGSVGIISLLEYIFSKNPNLVAPKKLFIYAIDRSEKIVEFGSKFIKNSTFPDTQIVIERLTSAEKITKQAHIVLCINIFNEIPEKHRLKTLNTLYSKTEEGGVVLIMEPGQELHSKALGGLRDEFIETAENCEIISPCAHKKSCPLSFKSTRKDWCWFRHAWNPPKTLSLIDKFSKVDHYELNFSYLFLQKNKVRSAEKYFARCVSDEFSIDVKGNKAQLNYFANNLVSGENAEFLEMSEHENGLNKILLCTSNGDLESAFVIADPSQKEYRRGRRIKESSELYMRAKERN</sequence>
<proteinExistence type="predicted"/>
<evidence type="ECO:0008006" key="7">
    <source>
        <dbReference type="Google" id="ProtNLM"/>
    </source>
</evidence>
<dbReference type="GO" id="GO:0051536">
    <property type="term" value="F:iron-sulfur cluster binding"/>
    <property type="evidence" value="ECO:0007669"/>
    <property type="project" value="UniProtKB-KW"/>
</dbReference>
<dbReference type="EMBL" id="WFLM01000005">
    <property type="protein sequence ID" value="KAB8037122.1"/>
    <property type="molecule type" value="Genomic_DNA"/>
</dbReference>
<dbReference type="RefSeq" id="WP_153421539.1">
    <property type="nucleotide sequence ID" value="NZ_WFLM01000005.1"/>
</dbReference>
<keyword evidence="2" id="KW-0809">Transit peptide</keyword>
<dbReference type="GO" id="GO:0003735">
    <property type="term" value="F:structural constituent of ribosome"/>
    <property type="evidence" value="ECO:0007669"/>
    <property type="project" value="TreeGrafter"/>
</dbReference>